<dbReference type="Pfam" id="PF07690">
    <property type="entry name" value="MFS_1"/>
    <property type="match status" value="1"/>
</dbReference>
<sequence length="580" mass="64165">MPWLGAPHKGDDIANVNAVLRTLSLVSCMTILSMGPGILVIYGIYQDEYDRQFVHRSATMLPVAGIGIVQLALAHFFRFAAYYGTYRFGPGPVALLGGVLISGGMGLSSLSKEIWQLFLTQGVLVGLGIALLWYPATNTPRMWFNTHKVLVEGITWMGAGIGAILFALLVRYFLEQHEIPESHKWLSLLVAAVSIPVSFGIRSPPPIAPDLAIEQAAQPPLTPTYKSSDTGKFNTYQGFKENAQSLKSPGDAEIPTSSKKHTWSLKSIQHVEDTKKKTPKIITTPRLAKDKSRGMPFMSRIDKVKENCSGINGKQCRGYCLDLDFVDRELSKGVAKRSFETDSWEPRPAGIRFSFPRPPTIDSDFQRDLVAQDSWLMANFPFLGFLRMPYFWMKALGLSLFMASWYINMYFIPSHAVQLGLGASRTALVIGLSGIMTCLGHISLPFIVPFLSPANLSIVLGSVGFVASLLLWLTPLTPQKLTAFSFINGAVYGMFYQLATIQSKLPGTDYDPQVVCNAYYVVMGLFFTISFPGAYAIFIYLGKSHHYSVICEYSSAMCILSLVLFIISRIMDSRKSRPSD</sequence>
<feature type="transmembrane region" description="Helical" evidence="3">
    <location>
        <begin position="57"/>
        <end position="77"/>
    </location>
</feature>
<dbReference type="EMBL" id="JANBPU010000001">
    <property type="protein sequence ID" value="KAJ1922179.1"/>
    <property type="molecule type" value="Genomic_DNA"/>
</dbReference>
<dbReference type="AlphaFoldDB" id="A0A9W8DRW2"/>
<keyword evidence="3" id="KW-0472">Membrane</keyword>
<dbReference type="InterPro" id="IPR050327">
    <property type="entry name" value="Proton-linked_MCT"/>
</dbReference>
<evidence type="ECO:0000256" key="1">
    <source>
        <dbReference type="ARBA" id="ARBA00004141"/>
    </source>
</evidence>
<feature type="transmembrane region" description="Helical" evidence="3">
    <location>
        <begin position="519"/>
        <end position="541"/>
    </location>
</feature>
<dbReference type="Proteomes" id="UP001150538">
    <property type="component" value="Unassembled WGS sequence"/>
</dbReference>
<feature type="transmembrane region" description="Helical" evidence="3">
    <location>
        <begin position="114"/>
        <end position="134"/>
    </location>
</feature>
<evidence type="ECO:0000256" key="3">
    <source>
        <dbReference type="SAM" id="Phobius"/>
    </source>
</evidence>
<protein>
    <submittedName>
        <fullName evidence="4">Uncharacterized protein</fullName>
    </submittedName>
</protein>
<evidence type="ECO:0000313" key="5">
    <source>
        <dbReference type="Proteomes" id="UP001150538"/>
    </source>
</evidence>
<keyword evidence="3" id="KW-0812">Transmembrane</keyword>
<dbReference type="GO" id="GO:0022857">
    <property type="term" value="F:transmembrane transporter activity"/>
    <property type="evidence" value="ECO:0007669"/>
    <property type="project" value="InterPro"/>
</dbReference>
<evidence type="ECO:0000313" key="4">
    <source>
        <dbReference type="EMBL" id="KAJ1922179.1"/>
    </source>
</evidence>
<dbReference type="PANTHER" id="PTHR11360">
    <property type="entry name" value="MONOCARBOXYLATE TRANSPORTER"/>
    <property type="match status" value="1"/>
</dbReference>
<feature type="transmembrane region" description="Helical" evidence="3">
    <location>
        <begin position="154"/>
        <end position="173"/>
    </location>
</feature>
<comment type="caution">
    <text evidence="4">The sequence shown here is derived from an EMBL/GenBank/DDBJ whole genome shotgun (WGS) entry which is preliminary data.</text>
</comment>
<dbReference type="PANTHER" id="PTHR11360:SF284">
    <property type="entry name" value="EG:103B4.3 PROTEIN-RELATED"/>
    <property type="match status" value="1"/>
</dbReference>
<reference evidence="4" key="1">
    <citation type="submission" date="2022-07" db="EMBL/GenBank/DDBJ databases">
        <title>Phylogenomic reconstructions and comparative analyses of Kickxellomycotina fungi.</title>
        <authorList>
            <person name="Reynolds N.K."/>
            <person name="Stajich J.E."/>
            <person name="Barry K."/>
            <person name="Grigoriev I.V."/>
            <person name="Crous P."/>
            <person name="Smith M.E."/>
        </authorList>
    </citation>
    <scope>NUCLEOTIDE SEQUENCE</scope>
    <source>
        <strain evidence="4">NBRC 100468</strain>
    </source>
</reference>
<dbReference type="GO" id="GO:0016020">
    <property type="term" value="C:membrane"/>
    <property type="evidence" value="ECO:0007669"/>
    <property type="project" value="UniProtKB-SubCell"/>
</dbReference>
<feature type="transmembrane region" description="Helical" evidence="3">
    <location>
        <begin position="390"/>
        <end position="407"/>
    </location>
</feature>
<keyword evidence="3" id="KW-1133">Transmembrane helix</keyword>
<dbReference type="InterPro" id="IPR036259">
    <property type="entry name" value="MFS_trans_sf"/>
</dbReference>
<comment type="similarity">
    <text evidence="2">Belongs to the major facilitator superfamily. Monocarboxylate porter (TC 2.A.1.13) family.</text>
</comment>
<evidence type="ECO:0000256" key="2">
    <source>
        <dbReference type="ARBA" id="ARBA00006727"/>
    </source>
</evidence>
<dbReference type="InterPro" id="IPR011701">
    <property type="entry name" value="MFS"/>
</dbReference>
<proteinExistence type="inferred from homology"/>
<keyword evidence="5" id="KW-1185">Reference proteome</keyword>
<feature type="transmembrane region" description="Helical" evidence="3">
    <location>
        <begin position="89"/>
        <end position="107"/>
    </location>
</feature>
<name>A0A9W8DRW2_9FUNG</name>
<feature type="transmembrane region" description="Helical" evidence="3">
    <location>
        <begin position="454"/>
        <end position="474"/>
    </location>
</feature>
<feature type="transmembrane region" description="Helical" evidence="3">
    <location>
        <begin position="427"/>
        <end position="448"/>
    </location>
</feature>
<comment type="subcellular location">
    <subcellularLocation>
        <location evidence="1">Membrane</location>
        <topology evidence="1">Multi-pass membrane protein</topology>
    </subcellularLocation>
</comment>
<dbReference type="Gene3D" id="1.20.1250.20">
    <property type="entry name" value="MFS general substrate transporter like domains"/>
    <property type="match status" value="2"/>
</dbReference>
<dbReference type="SUPFAM" id="SSF103473">
    <property type="entry name" value="MFS general substrate transporter"/>
    <property type="match status" value="1"/>
</dbReference>
<accession>A0A9W8DRW2</accession>
<dbReference type="OrthoDB" id="6499973at2759"/>
<feature type="transmembrane region" description="Helical" evidence="3">
    <location>
        <begin position="20"/>
        <end position="45"/>
    </location>
</feature>
<feature type="transmembrane region" description="Helical" evidence="3">
    <location>
        <begin position="553"/>
        <end position="571"/>
    </location>
</feature>
<gene>
    <name evidence="4" type="ORF">H4219_000041</name>
</gene>
<organism evidence="4 5">
    <name type="scientific">Mycoemilia scoparia</name>
    <dbReference type="NCBI Taxonomy" id="417184"/>
    <lineage>
        <taxon>Eukaryota</taxon>
        <taxon>Fungi</taxon>
        <taxon>Fungi incertae sedis</taxon>
        <taxon>Zoopagomycota</taxon>
        <taxon>Kickxellomycotina</taxon>
        <taxon>Kickxellomycetes</taxon>
        <taxon>Kickxellales</taxon>
        <taxon>Kickxellaceae</taxon>
        <taxon>Mycoemilia</taxon>
    </lineage>
</organism>
<feature type="transmembrane region" description="Helical" evidence="3">
    <location>
        <begin position="481"/>
        <end position="499"/>
    </location>
</feature>